<feature type="transmembrane region" description="Helical" evidence="6">
    <location>
        <begin position="73"/>
        <end position="94"/>
    </location>
</feature>
<feature type="transmembrane region" description="Helical" evidence="6">
    <location>
        <begin position="178"/>
        <end position="196"/>
    </location>
</feature>
<feature type="transmembrane region" description="Helical" evidence="6">
    <location>
        <begin position="420"/>
        <end position="437"/>
    </location>
</feature>
<feature type="transmembrane region" description="Helical" evidence="6">
    <location>
        <begin position="392"/>
        <end position="414"/>
    </location>
</feature>
<feature type="transmembrane region" description="Helical" evidence="6">
    <location>
        <begin position="288"/>
        <end position="309"/>
    </location>
</feature>
<feature type="transmembrane region" description="Helical" evidence="6">
    <location>
        <begin position="248"/>
        <end position="267"/>
    </location>
</feature>
<dbReference type="GO" id="GO:0005886">
    <property type="term" value="C:plasma membrane"/>
    <property type="evidence" value="ECO:0007669"/>
    <property type="project" value="UniProtKB-SubCell"/>
</dbReference>
<keyword evidence="3 6" id="KW-0812">Transmembrane</keyword>
<keyword evidence="5 6" id="KW-0472">Membrane</keyword>
<evidence type="ECO:0000313" key="7">
    <source>
        <dbReference type="EMBL" id="GAE52493.1"/>
    </source>
</evidence>
<dbReference type="Gene3D" id="1.20.1740.10">
    <property type="entry name" value="Amino acid/polyamine transporter I"/>
    <property type="match status" value="1"/>
</dbReference>
<keyword evidence="4 6" id="KW-1133">Transmembrane helix</keyword>
<feature type="transmembrane region" description="Helical" evidence="6">
    <location>
        <begin position="469"/>
        <end position="487"/>
    </location>
</feature>
<name>W4S8K6_9XANT</name>
<feature type="transmembrane region" description="Helical" evidence="6">
    <location>
        <begin position="208"/>
        <end position="228"/>
    </location>
</feature>
<feature type="transmembrane region" description="Helical" evidence="6">
    <location>
        <begin position="444"/>
        <end position="463"/>
    </location>
</feature>
<evidence type="ECO:0000256" key="6">
    <source>
        <dbReference type="SAM" id="Phobius"/>
    </source>
</evidence>
<keyword evidence="2" id="KW-1003">Cell membrane</keyword>
<evidence type="ECO:0000256" key="3">
    <source>
        <dbReference type="ARBA" id="ARBA00022692"/>
    </source>
</evidence>
<dbReference type="GO" id="GO:0022857">
    <property type="term" value="F:transmembrane transporter activity"/>
    <property type="evidence" value="ECO:0007669"/>
    <property type="project" value="InterPro"/>
</dbReference>
<accession>W4S8K6</accession>
<reference evidence="7 8" key="1">
    <citation type="submission" date="2014-01" db="EMBL/GenBank/DDBJ databases">
        <title>Genome sequence and analysis of Xanthomonas arboricola pv. pruni.</title>
        <authorList>
            <person name="Fujikawa T."/>
            <person name="Nakazono-Nagaoka E."/>
        </authorList>
    </citation>
    <scope>NUCLEOTIDE SEQUENCE [LARGE SCALE GENOMIC DNA]</scope>
    <source>
        <strain evidence="8">MAFF 311562</strain>
    </source>
</reference>
<dbReference type="PANTHER" id="PTHR42770">
    <property type="entry name" value="AMINO ACID TRANSPORTER-RELATED"/>
    <property type="match status" value="1"/>
</dbReference>
<evidence type="ECO:0000256" key="4">
    <source>
        <dbReference type="ARBA" id="ARBA00022989"/>
    </source>
</evidence>
<feature type="transmembrane region" description="Helical" evidence="6">
    <location>
        <begin position="140"/>
        <end position="166"/>
    </location>
</feature>
<dbReference type="PIRSF" id="PIRSF006060">
    <property type="entry name" value="AA_transporter"/>
    <property type="match status" value="1"/>
</dbReference>
<evidence type="ECO:0000256" key="5">
    <source>
        <dbReference type="ARBA" id="ARBA00023136"/>
    </source>
</evidence>
<dbReference type="PANTHER" id="PTHR42770:SF16">
    <property type="entry name" value="AMINO ACID PERMEASE"/>
    <property type="match status" value="1"/>
</dbReference>
<evidence type="ECO:0000313" key="8">
    <source>
        <dbReference type="Proteomes" id="UP000019143"/>
    </source>
</evidence>
<comment type="subcellular location">
    <subcellularLocation>
        <location evidence="1">Cell membrane</location>
        <topology evidence="1">Multi-pass membrane protein</topology>
    </subcellularLocation>
</comment>
<gene>
    <name evidence="7" type="ORF">XPU_4025</name>
</gene>
<dbReference type="EMBL" id="BAVB01000357">
    <property type="protein sequence ID" value="GAE52493.1"/>
    <property type="molecule type" value="Genomic_DNA"/>
</dbReference>
<evidence type="ECO:0000256" key="2">
    <source>
        <dbReference type="ARBA" id="ARBA00022475"/>
    </source>
</evidence>
<dbReference type="Pfam" id="PF13520">
    <property type="entry name" value="AA_permease_2"/>
    <property type="match status" value="1"/>
</dbReference>
<protein>
    <submittedName>
        <fullName evidence="7">Amino acid transporter</fullName>
    </submittedName>
</protein>
<organism evidence="7 8">
    <name type="scientific">Xanthomonas arboricola pv. pruni str. MAFF 311562</name>
    <dbReference type="NCBI Taxonomy" id="1414836"/>
    <lineage>
        <taxon>Bacteria</taxon>
        <taxon>Pseudomonadati</taxon>
        <taxon>Pseudomonadota</taxon>
        <taxon>Gammaproteobacteria</taxon>
        <taxon>Lysobacterales</taxon>
        <taxon>Lysobacteraceae</taxon>
        <taxon>Xanthomonas</taxon>
    </lineage>
</organism>
<feature type="transmembrane region" description="Helical" evidence="6">
    <location>
        <begin position="337"/>
        <end position="357"/>
    </location>
</feature>
<evidence type="ECO:0000256" key="1">
    <source>
        <dbReference type="ARBA" id="ARBA00004651"/>
    </source>
</evidence>
<dbReference type="InterPro" id="IPR050367">
    <property type="entry name" value="APC_superfamily"/>
</dbReference>
<dbReference type="Proteomes" id="UP000019143">
    <property type="component" value="Unassembled WGS sequence"/>
</dbReference>
<feature type="transmembrane region" description="Helical" evidence="6">
    <location>
        <begin position="100"/>
        <end position="119"/>
    </location>
</feature>
<sequence>MDGLGGHIIVTMPVGWLHCSIDVQTLPRRLRRDPAFLSADTCMTDTPRRNDAAALERFGYTQELKRQLTLKDLLIYGLVFMVPTAPFSIFGGVFDISAGMVPLTYLLGFVAMLFTALSYQQMSQAFPVAGSVYAYVGRGLSSGMGFLAGWAILLDYLLVPTLLYVVGANAMHNVLPAVPQPAWIAFFVVLNTLVNLRGIETTARANRFFLYAQLVVLAVFVVLASLAIQRGVNGAHWNLRPFYNPQAFSPQLIFSALSVAVVSFLGFDAISTLSEEARGGNRVVGRATLLALLLVAGLFVLQTWLAALLQPTLQRYPSAQASNDAFFEIGRLIAGPWLQIVIALTVTISAAIANSLVAQAATSRLLFAMARDRQLPAFLRYIHPRTGVPQRAILLVAGLSMVLGEVFVGQIALLSSLCNVGALTAFILLHVAVLWHFRGQGRSVLLHVATPLIGIVILAYVLINADQHAQLGGTAWMVVGLAVLGFLKASGRSTDFRASDALE</sequence>
<dbReference type="AlphaFoldDB" id="W4S8K6"/>
<dbReference type="InterPro" id="IPR002293">
    <property type="entry name" value="AA/rel_permease1"/>
</dbReference>
<comment type="caution">
    <text evidence="7">The sequence shown here is derived from an EMBL/GenBank/DDBJ whole genome shotgun (WGS) entry which is preliminary data.</text>
</comment>
<proteinExistence type="predicted"/>